<keyword evidence="7" id="KW-1185">Reference proteome</keyword>
<name>A0ABN9KYA4_9NEOB</name>
<evidence type="ECO:0000313" key="6">
    <source>
        <dbReference type="EMBL" id="CAJ0923491.1"/>
    </source>
</evidence>
<comment type="caution">
    <text evidence="6">The sequence shown here is derived from an EMBL/GenBank/DDBJ whole genome shotgun (WGS) entry which is preliminary data.</text>
</comment>
<evidence type="ECO:0000256" key="4">
    <source>
        <dbReference type="ARBA" id="ARBA00023136"/>
    </source>
</evidence>
<keyword evidence="5" id="KW-0175">Coiled coil</keyword>
<proteinExistence type="predicted"/>
<feature type="coiled-coil region" evidence="5">
    <location>
        <begin position="207"/>
        <end position="234"/>
    </location>
</feature>
<gene>
    <name evidence="6" type="ORF">RIMI_LOCUS2016811</name>
</gene>
<evidence type="ECO:0000256" key="5">
    <source>
        <dbReference type="SAM" id="Coils"/>
    </source>
</evidence>
<dbReference type="PANTHER" id="PTHR14514">
    <property type="entry name" value="PKA ANCHORING PROTEIN"/>
    <property type="match status" value="1"/>
</dbReference>
<keyword evidence="3" id="KW-0677">Repeat</keyword>
<evidence type="ECO:0000313" key="7">
    <source>
        <dbReference type="Proteomes" id="UP001176940"/>
    </source>
</evidence>
<evidence type="ECO:0000256" key="3">
    <source>
        <dbReference type="ARBA" id="ARBA00022737"/>
    </source>
</evidence>
<organism evidence="6 7">
    <name type="scientific">Ranitomeya imitator</name>
    <name type="common">mimic poison frog</name>
    <dbReference type="NCBI Taxonomy" id="111125"/>
    <lineage>
        <taxon>Eukaryota</taxon>
        <taxon>Metazoa</taxon>
        <taxon>Chordata</taxon>
        <taxon>Craniata</taxon>
        <taxon>Vertebrata</taxon>
        <taxon>Euteleostomi</taxon>
        <taxon>Amphibia</taxon>
        <taxon>Batrachia</taxon>
        <taxon>Anura</taxon>
        <taxon>Neobatrachia</taxon>
        <taxon>Hyloidea</taxon>
        <taxon>Dendrobatidae</taxon>
        <taxon>Dendrobatinae</taxon>
        <taxon>Ranitomeya</taxon>
    </lineage>
</organism>
<reference evidence="6" key="1">
    <citation type="submission" date="2023-07" db="EMBL/GenBank/DDBJ databases">
        <authorList>
            <person name="Stuckert A."/>
        </authorList>
    </citation>
    <scope>NUCLEOTIDE SEQUENCE</scope>
</reference>
<evidence type="ECO:0000256" key="1">
    <source>
        <dbReference type="ARBA" id="ARBA00004308"/>
    </source>
</evidence>
<dbReference type="Gene3D" id="1.20.58.60">
    <property type="match status" value="1"/>
</dbReference>
<protein>
    <submittedName>
        <fullName evidence="6">Uncharacterized protein</fullName>
    </submittedName>
</protein>
<dbReference type="Proteomes" id="UP001176940">
    <property type="component" value="Unassembled WGS sequence"/>
</dbReference>
<comment type="subcellular location">
    <subcellularLocation>
        <location evidence="1">Endomembrane system</location>
    </subcellularLocation>
</comment>
<dbReference type="PANTHER" id="PTHR14514:SF4">
    <property type="entry name" value="NESPRIN-2"/>
    <property type="match status" value="1"/>
</dbReference>
<dbReference type="SUPFAM" id="SSF46966">
    <property type="entry name" value="Spectrin repeat"/>
    <property type="match status" value="2"/>
</dbReference>
<accession>A0ABN9KYA4</accession>
<keyword evidence="4" id="KW-0472">Membrane</keyword>
<dbReference type="EMBL" id="CAUEEQ010002725">
    <property type="protein sequence ID" value="CAJ0923491.1"/>
    <property type="molecule type" value="Genomic_DNA"/>
</dbReference>
<evidence type="ECO:0000256" key="2">
    <source>
        <dbReference type="ARBA" id="ARBA00022553"/>
    </source>
</evidence>
<sequence length="250" mass="29407">MKSLITLEKKLETLDQEKNSIFDAFQKVLKTLQTEDLTWCVDLWEDTQQYLCHSKEQCDAIIELLRKFQQHRTTLTSLIQKVEMTISHRSSYIGKDNLHKMMMEVQELKPEIEDHSKYVEEINSVCNKLQFQISKIKRCEHSPFQAEANALIDKWLDVCEKRDGYDENLKSAVCLWNRVLVLSQDMEPWTEGKMKLLESANVTSDDVRSLHIELQDQEKLLEEMSQKSIEIQKLLQSDELPFELQIEGLQ</sequence>
<keyword evidence="2" id="KW-0597">Phosphoprotein</keyword>